<evidence type="ECO:0000259" key="1">
    <source>
        <dbReference type="Pfam" id="PF00903"/>
    </source>
</evidence>
<proteinExistence type="predicted"/>
<dbReference type="Gene3D" id="3.10.180.10">
    <property type="entry name" value="2,3-Dihydroxybiphenyl 1,2-Dioxygenase, domain 1"/>
    <property type="match status" value="1"/>
</dbReference>
<dbReference type="InterPro" id="IPR029068">
    <property type="entry name" value="Glyas_Bleomycin-R_OHBP_Dase"/>
</dbReference>
<dbReference type="Proteomes" id="UP001597229">
    <property type="component" value="Unassembled WGS sequence"/>
</dbReference>
<dbReference type="RefSeq" id="WP_367920078.1">
    <property type="nucleotide sequence ID" value="NZ_BAABAC010000025.1"/>
</dbReference>
<name>A0ABW3VWI0_9ACTN</name>
<dbReference type="SUPFAM" id="SSF54593">
    <property type="entry name" value="Glyoxalase/Bleomycin resistance protein/Dihydroxybiphenyl dioxygenase"/>
    <property type="match status" value="1"/>
</dbReference>
<evidence type="ECO:0000313" key="3">
    <source>
        <dbReference type="Proteomes" id="UP001597229"/>
    </source>
</evidence>
<gene>
    <name evidence="2" type="ORF">ACFQ3F_01910</name>
</gene>
<feature type="domain" description="Glyoxalase/fosfomycin resistance/dioxygenase" evidence="1">
    <location>
        <begin position="90"/>
        <end position="188"/>
    </location>
</feature>
<comment type="caution">
    <text evidence="2">The sequence shown here is derived from an EMBL/GenBank/DDBJ whole genome shotgun (WGS) entry which is preliminary data.</text>
</comment>
<organism evidence="2 3">
    <name type="scientific">Nocardioides ginsengisoli</name>
    <dbReference type="NCBI Taxonomy" id="363868"/>
    <lineage>
        <taxon>Bacteria</taxon>
        <taxon>Bacillati</taxon>
        <taxon>Actinomycetota</taxon>
        <taxon>Actinomycetes</taxon>
        <taxon>Propionibacteriales</taxon>
        <taxon>Nocardioidaceae</taxon>
        <taxon>Nocardioides</taxon>
    </lineage>
</organism>
<reference evidence="3" key="1">
    <citation type="journal article" date="2019" name="Int. J. Syst. Evol. Microbiol.">
        <title>The Global Catalogue of Microorganisms (GCM) 10K type strain sequencing project: providing services to taxonomists for standard genome sequencing and annotation.</title>
        <authorList>
            <consortium name="The Broad Institute Genomics Platform"/>
            <consortium name="The Broad Institute Genome Sequencing Center for Infectious Disease"/>
            <person name="Wu L."/>
            <person name="Ma J."/>
        </authorList>
    </citation>
    <scope>NUCLEOTIDE SEQUENCE [LARGE SCALE GENOMIC DNA]</scope>
    <source>
        <strain evidence="3">CCUG 52478</strain>
    </source>
</reference>
<dbReference type="Pfam" id="PF00903">
    <property type="entry name" value="Glyoxalase"/>
    <property type="match status" value="1"/>
</dbReference>
<keyword evidence="3" id="KW-1185">Reference proteome</keyword>
<evidence type="ECO:0000313" key="2">
    <source>
        <dbReference type="EMBL" id="MFD1246533.1"/>
    </source>
</evidence>
<dbReference type="EMBL" id="JBHTLX010000004">
    <property type="protein sequence ID" value="MFD1246533.1"/>
    <property type="molecule type" value="Genomic_DNA"/>
</dbReference>
<sequence>MDLVTIDELLVADPVDAWRDAGFHVDADGVSRVGSVRIRLVGRERGRGIVGWSLRGVAADSIDGIPTTAATREAEPEAAEAREHPNGVTHIDHVVLLTPDLRRTVRALEAIGLDIRRERDGELGGRAMRQVFFRMGEVILEVVGAADEQADGPASLWGVTFTVADIDATAALLGERTSPVKDAVQPGRRITTLRHRDLGLSVRIALISPHVRS</sequence>
<protein>
    <submittedName>
        <fullName evidence="2">VOC family protein</fullName>
    </submittedName>
</protein>
<dbReference type="InterPro" id="IPR004360">
    <property type="entry name" value="Glyas_Fos-R_dOase_dom"/>
</dbReference>
<accession>A0ABW3VWI0</accession>